<dbReference type="InterPro" id="IPR012337">
    <property type="entry name" value="RNaseH-like_sf"/>
</dbReference>
<comment type="subcellular location">
    <subcellularLocation>
        <location evidence="5">Cytoplasm</location>
    </subcellularLocation>
</comment>
<evidence type="ECO:0000256" key="1">
    <source>
        <dbReference type="ARBA" id="ARBA00022490"/>
    </source>
</evidence>
<name>A0ABT7DJQ7_9ACTN</name>
<accession>A0ABT7DJQ7</accession>
<dbReference type="EC" id="3.1.-.-" evidence="5"/>
<dbReference type="InterPro" id="IPR037027">
    <property type="entry name" value="YqgF/RNaseH-like_dom_sf"/>
</dbReference>
<comment type="caution">
    <text evidence="7">The sequence shown here is derived from an EMBL/GenBank/DDBJ whole genome shotgun (WGS) entry which is preliminary data.</text>
</comment>
<keyword evidence="1 5" id="KW-0963">Cytoplasm</keyword>
<keyword evidence="3 5" id="KW-0540">Nuclease</keyword>
<evidence type="ECO:0000256" key="3">
    <source>
        <dbReference type="ARBA" id="ARBA00022722"/>
    </source>
</evidence>
<keyword evidence="8" id="KW-1185">Reference proteome</keyword>
<evidence type="ECO:0000256" key="5">
    <source>
        <dbReference type="HAMAP-Rule" id="MF_00651"/>
    </source>
</evidence>
<evidence type="ECO:0000256" key="2">
    <source>
        <dbReference type="ARBA" id="ARBA00022517"/>
    </source>
</evidence>
<evidence type="ECO:0000313" key="7">
    <source>
        <dbReference type="EMBL" id="MDJ1649627.1"/>
    </source>
</evidence>
<comment type="similarity">
    <text evidence="5">Belongs to the YqgF HJR family.</text>
</comment>
<dbReference type="Pfam" id="PF03652">
    <property type="entry name" value="RuvX"/>
    <property type="match status" value="1"/>
</dbReference>
<dbReference type="EMBL" id="JASJEU010000004">
    <property type="protein sequence ID" value="MDJ1649627.1"/>
    <property type="molecule type" value="Genomic_DNA"/>
</dbReference>
<dbReference type="SMART" id="SM00732">
    <property type="entry name" value="YqgFc"/>
    <property type="match status" value="1"/>
</dbReference>
<dbReference type="Proteomes" id="UP001232750">
    <property type="component" value="Unassembled WGS sequence"/>
</dbReference>
<proteinExistence type="inferred from homology"/>
<dbReference type="SUPFAM" id="SSF53098">
    <property type="entry name" value="Ribonuclease H-like"/>
    <property type="match status" value="1"/>
</dbReference>
<evidence type="ECO:0000256" key="4">
    <source>
        <dbReference type="ARBA" id="ARBA00022801"/>
    </source>
</evidence>
<dbReference type="CDD" id="cd16964">
    <property type="entry name" value="YqgF"/>
    <property type="match status" value="1"/>
</dbReference>
<feature type="domain" description="YqgF/RNase H-like" evidence="6">
    <location>
        <begin position="1"/>
        <end position="101"/>
    </location>
</feature>
<evidence type="ECO:0000313" key="8">
    <source>
        <dbReference type="Proteomes" id="UP001232750"/>
    </source>
</evidence>
<dbReference type="InterPro" id="IPR006641">
    <property type="entry name" value="YqgF/RNaseH-like_dom"/>
</dbReference>
<dbReference type="Gene3D" id="3.30.420.140">
    <property type="entry name" value="YqgF/RNase H-like domain"/>
    <property type="match status" value="1"/>
</dbReference>
<protein>
    <recommendedName>
        <fullName evidence="5">Putative pre-16S rRNA nuclease</fullName>
        <ecNumber evidence="5">3.1.-.-</ecNumber>
    </recommendedName>
</protein>
<reference evidence="7 8" key="1">
    <citation type="submission" date="2023-05" db="EMBL/GenBank/DDBJ databases">
        <title>Gordonibacter KGMB12511T sp. nov., isolated from faeces of healthy Korean.</title>
        <authorList>
            <person name="Kim H.S."/>
            <person name="Kim J.-S."/>
            <person name="Suh M.K."/>
            <person name="Eom M.K."/>
            <person name="Do H.E."/>
            <person name="Lee J.-S."/>
        </authorList>
    </citation>
    <scope>NUCLEOTIDE SEQUENCE [LARGE SCALE GENOMIC DNA]</scope>
    <source>
        <strain evidence="7 8">KGMB12511</strain>
    </source>
</reference>
<dbReference type="PANTHER" id="PTHR33317">
    <property type="entry name" value="POLYNUCLEOTIDYL TRANSFERASE, RIBONUCLEASE H-LIKE SUPERFAMILY PROTEIN"/>
    <property type="match status" value="1"/>
</dbReference>
<gene>
    <name evidence="7" type="primary">ruvX</name>
    <name evidence="7" type="ORF">QNJ86_02330</name>
</gene>
<sequence>MRIMALDIGETRIGIAISDPGERVASPVCVLPAADVLSHTKPFKRVLEDWEPELLLCGLPRTLSGEEGPQAARIRDTATRIARACDLPLEFADERLSSQEAKRSLREKGMSEREMRGKIDMIAASLFLQAWLDARRRQGER</sequence>
<dbReference type="NCBIfam" id="TIGR00250">
    <property type="entry name" value="RNAse_H_YqgF"/>
    <property type="match status" value="1"/>
</dbReference>
<dbReference type="PANTHER" id="PTHR33317:SF4">
    <property type="entry name" value="POLYNUCLEOTIDYL TRANSFERASE, RIBONUCLEASE H-LIKE SUPERFAMILY PROTEIN"/>
    <property type="match status" value="1"/>
</dbReference>
<comment type="function">
    <text evidence="5">Could be a nuclease involved in processing of the 5'-end of pre-16S rRNA.</text>
</comment>
<keyword evidence="4 5" id="KW-0378">Hydrolase</keyword>
<dbReference type="RefSeq" id="WP_283830964.1">
    <property type="nucleotide sequence ID" value="NZ_JASJEU010000004.1"/>
</dbReference>
<evidence type="ECO:0000259" key="6">
    <source>
        <dbReference type="SMART" id="SM00732"/>
    </source>
</evidence>
<organism evidence="7 8">
    <name type="scientific">Gordonibacter faecis</name>
    <dbReference type="NCBI Taxonomy" id="3047475"/>
    <lineage>
        <taxon>Bacteria</taxon>
        <taxon>Bacillati</taxon>
        <taxon>Actinomycetota</taxon>
        <taxon>Coriobacteriia</taxon>
        <taxon>Eggerthellales</taxon>
        <taxon>Eggerthellaceae</taxon>
        <taxon>Gordonibacter</taxon>
    </lineage>
</organism>
<dbReference type="HAMAP" id="MF_00651">
    <property type="entry name" value="Nuclease_YqgF"/>
    <property type="match status" value="1"/>
</dbReference>
<dbReference type="InterPro" id="IPR005227">
    <property type="entry name" value="YqgF"/>
</dbReference>
<keyword evidence="2 5" id="KW-0690">Ribosome biogenesis</keyword>